<dbReference type="Pfam" id="PF17920">
    <property type="entry name" value="TetR_C_16"/>
    <property type="match status" value="1"/>
</dbReference>
<gene>
    <name evidence="4" type="ORF">MTO99_17165</name>
</gene>
<dbReference type="SUPFAM" id="SSF46689">
    <property type="entry name" value="Homeodomain-like"/>
    <property type="match status" value="1"/>
</dbReference>
<sequence length="197" mass="21130">MIGRRRGASTTREDLIAAARVEFAEHGVDGATTRRIAARAGVDPAMIAHHFGSKDGLWQAVLDLPLDPVKVLEPLREVAPEDAGRALVATLISTWDSPMGGALMAVFRSALRNPGFAAQARDFVVGRAILPFTRRVAPEPDGARAAERASLVASQVGGLMMARYVLRIEPLASADHEWVIDRIGPAVQHYLTGPLPD</sequence>
<evidence type="ECO:0000256" key="1">
    <source>
        <dbReference type="ARBA" id="ARBA00023125"/>
    </source>
</evidence>
<dbReference type="PROSITE" id="PS50977">
    <property type="entry name" value="HTH_TETR_2"/>
    <property type="match status" value="1"/>
</dbReference>
<dbReference type="InterPro" id="IPR050109">
    <property type="entry name" value="HTH-type_TetR-like_transc_reg"/>
</dbReference>
<keyword evidence="5" id="KW-1185">Reference proteome</keyword>
<protein>
    <submittedName>
        <fullName evidence="4">TetR family transcriptional regulator</fullName>
    </submittedName>
</protein>
<evidence type="ECO:0000313" key="4">
    <source>
        <dbReference type="EMBL" id="UOE43873.1"/>
    </source>
</evidence>
<dbReference type="InterPro" id="IPR001647">
    <property type="entry name" value="HTH_TetR"/>
</dbReference>
<accession>A0ABY4C1N8</accession>
<dbReference type="PANTHER" id="PTHR30055:SF235">
    <property type="entry name" value="TRANSCRIPTIONAL REGULATORY PROTEIN"/>
    <property type="match status" value="1"/>
</dbReference>
<evidence type="ECO:0000313" key="5">
    <source>
        <dbReference type="Proteomes" id="UP000832097"/>
    </source>
</evidence>
<dbReference type="Gene3D" id="1.10.10.60">
    <property type="entry name" value="Homeodomain-like"/>
    <property type="match status" value="1"/>
</dbReference>
<dbReference type="InterPro" id="IPR041678">
    <property type="entry name" value="TetR_C_16"/>
</dbReference>
<proteinExistence type="predicted"/>
<dbReference type="SUPFAM" id="SSF48498">
    <property type="entry name" value="Tetracyclin repressor-like, C-terminal domain"/>
    <property type="match status" value="1"/>
</dbReference>
<reference evidence="4 5" key="1">
    <citation type="submission" date="2022-03" db="EMBL/GenBank/DDBJ databases">
        <title>Mucilaginibacter sp. isolated from the gut of Protaetia brevitarsis seulensis larvae.</title>
        <authorList>
            <person name="Won M."/>
            <person name="Kim S.-J."/>
            <person name="Kwon S.-W."/>
        </authorList>
    </citation>
    <scope>NUCLEOTIDE SEQUENCE [LARGE SCALE GENOMIC DNA]</scope>
    <source>
        <strain evidence="4 5">CFWR-12</strain>
    </source>
</reference>
<dbReference type="Proteomes" id="UP000832097">
    <property type="component" value="Chromosome"/>
</dbReference>
<dbReference type="InterPro" id="IPR036271">
    <property type="entry name" value="Tet_transcr_reg_TetR-rel_C_sf"/>
</dbReference>
<dbReference type="InterPro" id="IPR009057">
    <property type="entry name" value="Homeodomain-like_sf"/>
</dbReference>
<evidence type="ECO:0000256" key="2">
    <source>
        <dbReference type="PROSITE-ProRule" id="PRU00335"/>
    </source>
</evidence>
<organism evidence="4 5">
    <name type="scientific">Agromyces larvae</name>
    <dbReference type="NCBI Taxonomy" id="2929802"/>
    <lineage>
        <taxon>Bacteria</taxon>
        <taxon>Bacillati</taxon>
        <taxon>Actinomycetota</taxon>
        <taxon>Actinomycetes</taxon>
        <taxon>Micrococcales</taxon>
        <taxon>Microbacteriaceae</taxon>
        <taxon>Agromyces</taxon>
    </lineage>
</organism>
<dbReference type="EMBL" id="CP094528">
    <property type="protein sequence ID" value="UOE43873.1"/>
    <property type="molecule type" value="Genomic_DNA"/>
</dbReference>
<dbReference type="PRINTS" id="PR00455">
    <property type="entry name" value="HTHTETR"/>
</dbReference>
<name>A0ABY4C1N8_9MICO</name>
<dbReference type="Gene3D" id="1.10.357.10">
    <property type="entry name" value="Tetracycline Repressor, domain 2"/>
    <property type="match status" value="1"/>
</dbReference>
<dbReference type="Pfam" id="PF00440">
    <property type="entry name" value="TetR_N"/>
    <property type="match status" value="1"/>
</dbReference>
<feature type="domain" description="HTH tetR-type" evidence="3">
    <location>
        <begin position="9"/>
        <end position="69"/>
    </location>
</feature>
<dbReference type="RefSeq" id="WP_243555186.1">
    <property type="nucleotide sequence ID" value="NZ_CP094528.1"/>
</dbReference>
<feature type="DNA-binding region" description="H-T-H motif" evidence="2">
    <location>
        <begin position="32"/>
        <end position="51"/>
    </location>
</feature>
<keyword evidence="1 2" id="KW-0238">DNA-binding</keyword>
<evidence type="ECO:0000259" key="3">
    <source>
        <dbReference type="PROSITE" id="PS50977"/>
    </source>
</evidence>
<dbReference type="PANTHER" id="PTHR30055">
    <property type="entry name" value="HTH-TYPE TRANSCRIPTIONAL REGULATOR RUTR"/>
    <property type="match status" value="1"/>
</dbReference>